<dbReference type="STRING" id="1445510.YC6258_02710"/>
<name>A0A0C5VN51_9GAMM</name>
<evidence type="ECO:0000259" key="1">
    <source>
        <dbReference type="SMART" id="SM00860"/>
    </source>
</evidence>
<dbReference type="HOGENOM" id="CLU_115772_2_0_6"/>
<protein>
    <recommendedName>
        <fullName evidence="1">Knr4/Smi1-like domain-containing protein</fullName>
    </recommendedName>
</protein>
<dbReference type="AlphaFoldDB" id="A0A0C5VN51"/>
<dbReference type="InterPro" id="IPR018958">
    <property type="entry name" value="Knr4/Smi1-like_dom"/>
</dbReference>
<feature type="domain" description="Knr4/Smi1-like" evidence="1">
    <location>
        <begin position="12"/>
        <end position="149"/>
    </location>
</feature>
<sequence length="158" mass="17781">MTTTTFSDIGSQLSKSDLAEIEKRLGFQLPDTLKVFYLQTNGGTPEPDHWIGDDDFEPIYVSGFLKMKDTSPGESSLEDTYQNGISKGFIPTHLLPFALDWGNNYICIDMTGKVFFLATDSWHDDLSMEDNVKKNTRLLCNTLDEFIDSLVSEDEAYG</sequence>
<dbReference type="Proteomes" id="UP000032266">
    <property type="component" value="Chromosome"/>
</dbReference>
<organism evidence="2 3">
    <name type="scientific">Gynuella sunshinyii YC6258</name>
    <dbReference type="NCBI Taxonomy" id="1445510"/>
    <lineage>
        <taxon>Bacteria</taxon>
        <taxon>Pseudomonadati</taxon>
        <taxon>Pseudomonadota</taxon>
        <taxon>Gammaproteobacteria</taxon>
        <taxon>Oceanospirillales</taxon>
        <taxon>Saccharospirillaceae</taxon>
        <taxon>Gynuella</taxon>
    </lineage>
</organism>
<evidence type="ECO:0000313" key="2">
    <source>
        <dbReference type="EMBL" id="AJQ94748.1"/>
    </source>
</evidence>
<gene>
    <name evidence="2" type="ORF">YC6258_02710</name>
</gene>
<dbReference type="KEGG" id="gsn:YC6258_02710"/>
<dbReference type="SUPFAM" id="SSF160631">
    <property type="entry name" value="SMI1/KNR4-like"/>
    <property type="match status" value="1"/>
</dbReference>
<proteinExistence type="predicted"/>
<dbReference type="Pfam" id="PF09346">
    <property type="entry name" value="SMI1_KNR4"/>
    <property type="match status" value="1"/>
</dbReference>
<keyword evidence="3" id="KW-1185">Reference proteome</keyword>
<dbReference type="RefSeq" id="WP_044617220.1">
    <property type="nucleotide sequence ID" value="NZ_CP007142.1"/>
</dbReference>
<dbReference type="Gene3D" id="3.40.1580.10">
    <property type="entry name" value="SMI1/KNR4-like"/>
    <property type="match status" value="1"/>
</dbReference>
<reference evidence="2 3" key="1">
    <citation type="submission" date="2014-01" db="EMBL/GenBank/DDBJ databases">
        <title>Full genme sequencing of cellulolytic bacterium Gynuella sunshinyii YC6258T gen. nov., sp. nov.</title>
        <authorList>
            <person name="Khan H."/>
            <person name="Chung E.J."/>
            <person name="Chung Y.R."/>
        </authorList>
    </citation>
    <scope>NUCLEOTIDE SEQUENCE [LARGE SCALE GENOMIC DNA]</scope>
    <source>
        <strain evidence="2 3">YC6258</strain>
    </source>
</reference>
<dbReference type="OrthoDB" id="9131304at2"/>
<dbReference type="SMART" id="SM00860">
    <property type="entry name" value="SMI1_KNR4"/>
    <property type="match status" value="1"/>
</dbReference>
<accession>A0A0C5VN51</accession>
<dbReference type="InterPro" id="IPR037883">
    <property type="entry name" value="Knr4/Smi1-like_sf"/>
</dbReference>
<dbReference type="EMBL" id="CP007142">
    <property type="protein sequence ID" value="AJQ94748.1"/>
    <property type="molecule type" value="Genomic_DNA"/>
</dbReference>
<evidence type="ECO:0000313" key="3">
    <source>
        <dbReference type="Proteomes" id="UP000032266"/>
    </source>
</evidence>